<comment type="caution">
    <text evidence="2">The sequence shown here is derived from an EMBL/GenBank/DDBJ whole genome shotgun (WGS) entry which is preliminary data.</text>
</comment>
<keyword evidence="2" id="KW-0012">Acyltransferase</keyword>
<dbReference type="PANTHER" id="PTHR43441:SF3">
    <property type="entry name" value="ACETYLTRANSFERASE"/>
    <property type="match status" value="1"/>
</dbReference>
<feature type="domain" description="N-acetyltransferase" evidence="1">
    <location>
        <begin position="1"/>
        <end position="162"/>
    </location>
</feature>
<organism evidence="2 3">
    <name type="scientific">Chungangia koreensis</name>
    <dbReference type="NCBI Taxonomy" id="752657"/>
    <lineage>
        <taxon>Bacteria</taxon>
        <taxon>Bacillati</taxon>
        <taxon>Bacillota</taxon>
        <taxon>Bacilli</taxon>
        <taxon>Lactobacillales</taxon>
        <taxon>Chungangia</taxon>
    </lineage>
</organism>
<dbReference type="SUPFAM" id="SSF55729">
    <property type="entry name" value="Acyl-CoA N-acyltransferases (Nat)"/>
    <property type="match status" value="2"/>
</dbReference>
<dbReference type="PROSITE" id="PS51186">
    <property type="entry name" value="GNAT"/>
    <property type="match status" value="2"/>
</dbReference>
<dbReference type="InterPro" id="IPR051908">
    <property type="entry name" value="Ribosomal_N-acetyltransferase"/>
</dbReference>
<dbReference type="Proteomes" id="UP001595817">
    <property type="component" value="Unassembled WGS sequence"/>
</dbReference>
<protein>
    <submittedName>
        <fullName evidence="2">GNAT family N-acetyltransferase</fullName>
        <ecNumber evidence="2">2.3.-.-</ecNumber>
    </submittedName>
</protein>
<dbReference type="InterPro" id="IPR016181">
    <property type="entry name" value="Acyl_CoA_acyltransferase"/>
</dbReference>
<dbReference type="Pfam" id="PF13302">
    <property type="entry name" value="Acetyltransf_3"/>
    <property type="match status" value="2"/>
</dbReference>
<dbReference type="EMBL" id="JBHSEC010000014">
    <property type="protein sequence ID" value="MFC4410507.1"/>
    <property type="molecule type" value="Genomic_DNA"/>
</dbReference>
<evidence type="ECO:0000313" key="2">
    <source>
        <dbReference type="EMBL" id="MFC4410507.1"/>
    </source>
</evidence>
<proteinExistence type="predicted"/>
<dbReference type="PANTHER" id="PTHR43441">
    <property type="entry name" value="RIBOSOMAL-PROTEIN-SERINE ACETYLTRANSFERASE"/>
    <property type="match status" value="1"/>
</dbReference>
<dbReference type="GO" id="GO:0016746">
    <property type="term" value="F:acyltransferase activity"/>
    <property type="evidence" value="ECO:0007669"/>
    <property type="project" value="UniProtKB-KW"/>
</dbReference>
<keyword evidence="3" id="KW-1185">Reference proteome</keyword>
<keyword evidence="2" id="KW-0808">Transferase</keyword>
<gene>
    <name evidence="2" type="ORF">ACFOZY_08730</name>
</gene>
<name>A0ABV8X3K0_9LACT</name>
<sequence length="372" mass="43446">MKLTEWTMEEQEQLIHFMTTNAWPYHGNSHPARDIIEKTIEEGGYESDEVKTFWVENDEGKQVGIVKIYDLQDEIPLFDLRIAEAHRGHGYGPKALKLLAEYVFGLPGNKIRLEGHTRQDNFAMRKTFERAGFVKEAHLRKAWYSPKEHSYYDAVTYGITREDFFGGTTTPVHWDDEQENRNLAEVVPLALRQFPEYFESERLIIRAPRVEDATLVWDAIRHSMKELKPWMPFAQKLPKLEQTTESIRQAVADWATRKDLRLHVFLKETGEFIGSSGLHRINWDIPKFEIGYWLDSRHEGKGYMTEAAERITQYAFEELGARRVEIRCDTDNVRSRAIAERLKYSLDGILKNDSLSADGKRLRDTCIYSKVR</sequence>
<dbReference type="Gene3D" id="3.40.630.30">
    <property type="match status" value="2"/>
</dbReference>
<dbReference type="RefSeq" id="WP_378154417.1">
    <property type="nucleotide sequence ID" value="NZ_JBHSEC010000014.1"/>
</dbReference>
<dbReference type="InterPro" id="IPR000182">
    <property type="entry name" value="GNAT_dom"/>
</dbReference>
<reference evidence="3" key="1">
    <citation type="journal article" date="2019" name="Int. J. Syst. Evol. Microbiol.">
        <title>The Global Catalogue of Microorganisms (GCM) 10K type strain sequencing project: providing services to taxonomists for standard genome sequencing and annotation.</title>
        <authorList>
            <consortium name="The Broad Institute Genomics Platform"/>
            <consortium name="The Broad Institute Genome Sequencing Center for Infectious Disease"/>
            <person name="Wu L."/>
            <person name="Ma J."/>
        </authorList>
    </citation>
    <scope>NUCLEOTIDE SEQUENCE [LARGE SCALE GENOMIC DNA]</scope>
    <source>
        <strain evidence="3">CCUG 59778</strain>
    </source>
</reference>
<evidence type="ECO:0000313" key="3">
    <source>
        <dbReference type="Proteomes" id="UP001595817"/>
    </source>
</evidence>
<accession>A0ABV8X3K0</accession>
<evidence type="ECO:0000259" key="1">
    <source>
        <dbReference type="PROSITE" id="PS51186"/>
    </source>
</evidence>
<feature type="domain" description="N-acetyltransferase" evidence="1">
    <location>
        <begin position="203"/>
        <end position="367"/>
    </location>
</feature>
<dbReference type="CDD" id="cd04301">
    <property type="entry name" value="NAT_SF"/>
    <property type="match status" value="1"/>
</dbReference>
<dbReference type="EC" id="2.3.-.-" evidence="2"/>